<accession>A0A2P2DGJ3</accession>
<evidence type="ECO:0000313" key="3">
    <source>
        <dbReference type="EMBL" id="GBF43744.1"/>
    </source>
</evidence>
<evidence type="ECO:0000256" key="1">
    <source>
        <dbReference type="SAM" id="MobiDB-lite"/>
    </source>
</evidence>
<feature type="region of interest" description="Disordered" evidence="1">
    <location>
        <begin position="149"/>
        <end position="173"/>
    </location>
</feature>
<dbReference type="EMBL" id="BFAZ01000009">
    <property type="protein sequence ID" value="GBF43744.1"/>
    <property type="molecule type" value="Genomic_DNA"/>
</dbReference>
<dbReference type="Gene3D" id="3.90.1150.200">
    <property type="match status" value="1"/>
</dbReference>
<feature type="domain" description="YdhG-like" evidence="2">
    <location>
        <begin position="16"/>
        <end position="132"/>
    </location>
</feature>
<dbReference type="RefSeq" id="WP_108960621.1">
    <property type="nucleotide sequence ID" value="NZ_BFAZ01000009.1"/>
</dbReference>
<name>A0A2P2DGJ3_9LEPT</name>
<sequence>MFQSIEEYIESLPEGKKESFLKLRSVVKKNLPKGFEETFQYNMIGYVVPKKIYPAGYHANPELALPFLYIALQKSGLALYHMGIYADPTLLKWFQAEYPKQSHSKLDMGKSCIRFKKSEDIPWKLIGELLQKMNPKDWITLYEANLNGKKPREDKTKKKMAKKVASKKKNLNQ</sequence>
<reference evidence="4" key="1">
    <citation type="journal article" date="2019" name="Microbiol. Immunol.">
        <title>Molecular and phenotypic characterization of Leptospira johnsonii sp. nov., Leptospira ellinghausenii sp. nov. and Leptospira ryugenii sp. nov. isolated from soil and water in Japan.</title>
        <authorList>
            <person name="Masuzawa T."/>
            <person name="Saito M."/>
            <person name="Nakao R."/>
            <person name="Nikaido Y."/>
            <person name="Matsumoto M."/>
            <person name="Ogawa M."/>
            <person name="Yokoyama M."/>
            <person name="Hidaka Y."/>
            <person name="Tomita J."/>
            <person name="Sakakibara K."/>
            <person name="Suzuki K."/>
            <person name="Yasuda S."/>
            <person name="Sato H."/>
            <person name="Yamaguchi M."/>
            <person name="Yoshida S.I."/>
            <person name="Koizumi N."/>
            <person name="Kawamura Y."/>
        </authorList>
    </citation>
    <scope>NUCLEOTIDE SEQUENCE [LARGE SCALE GENOMIC DNA]</scope>
    <source>
        <strain evidence="4">E18</strain>
    </source>
</reference>
<evidence type="ECO:0000313" key="4">
    <source>
        <dbReference type="Proteomes" id="UP000245206"/>
    </source>
</evidence>
<keyword evidence="4" id="KW-1185">Reference proteome</keyword>
<gene>
    <name evidence="3" type="ORF">LPTSP2_30470</name>
</gene>
<organism evidence="3 4">
    <name type="scientific">Leptospira ellinghausenii</name>
    <dbReference type="NCBI Taxonomy" id="1917822"/>
    <lineage>
        <taxon>Bacteria</taxon>
        <taxon>Pseudomonadati</taxon>
        <taxon>Spirochaetota</taxon>
        <taxon>Spirochaetia</taxon>
        <taxon>Leptospirales</taxon>
        <taxon>Leptospiraceae</taxon>
        <taxon>Leptospira</taxon>
    </lineage>
</organism>
<dbReference type="Pfam" id="PF08818">
    <property type="entry name" value="DUF1801"/>
    <property type="match status" value="1"/>
</dbReference>
<dbReference type="InterPro" id="IPR014922">
    <property type="entry name" value="YdhG-like"/>
</dbReference>
<dbReference type="AlphaFoldDB" id="A0A2P2DGJ3"/>
<proteinExistence type="predicted"/>
<dbReference type="OrthoDB" id="9813231at2"/>
<protein>
    <recommendedName>
        <fullName evidence="2">YdhG-like domain-containing protein</fullName>
    </recommendedName>
</protein>
<comment type="caution">
    <text evidence="3">The sequence shown here is derived from an EMBL/GenBank/DDBJ whole genome shotgun (WGS) entry which is preliminary data.</text>
</comment>
<feature type="compositionally biased region" description="Basic residues" evidence="1">
    <location>
        <begin position="157"/>
        <end position="173"/>
    </location>
</feature>
<dbReference type="Proteomes" id="UP000245206">
    <property type="component" value="Unassembled WGS sequence"/>
</dbReference>
<dbReference type="SUPFAM" id="SSF159888">
    <property type="entry name" value="YdhG-like"/>
    <property type="match status" value="1"/>
</dbReference>
<evidence type="ECO:0000259" key="2">
    <source>
        <dbReference type="Pfam" id="PF08818"/>
    </source>
</evidence>